<evidence type="ECO:0000256" key="4">
    <source>
        <dbReference type="SAM" id="Coils"/>
    </source>
</evidence>
<dbReference type="Pfam" id="PF13558">
    <property type="entry name" value="SbcC_Walker_B"/>
    <property type="match status" value="1"/>
</dbReference>
<feature type="coiled-coil region" evidence="4">
    <location>
        <begin position="540"/>
        <end position="581"/>
    </location>
</feature>
<organism evidence="6 7">
    <name type="scientific">Limosilactobacillus equigenerosi DSM 18793 = JCM 14505</name>
    <dbReference type="NCBI Taxonomy" id="1423742"/>
    <lineage>
        <taxon>Bacteria</taxon>
        <taxon>Bacillati</taxon>
        <taxon>Bacillota</taxon>
        <taxon>Bacilli</taxon>
        <taxon>Lactobacillales</taxon>
        <taxon>Lactobacillaceae</taxon>
        <taxon>Limosilactobacillus</taxon>
    </lineage>
</organism>
<protein>
    <recommendedName>
        <fullName evidence="3">Nuclease SbcCD subunit C</fullName>
    </recommendedName>
</protein>
<dbReference type="PANTHER" id="PTHR32114:SF2">
    <property type="entry name" value="ABC TRANSPORTER ABCH.3"/>
    <property type="match status" value="1"/>
</dbReference>
<dbReference type="InterPro" id="IPR038729">
    <property type="entry name" value="Rad50/SbcC_AAA"/>
</dbReference>
<keyword evidence="6" id="KW-0540">Nuclease</keyword>
<dbReference type="SUPFAM" id="SSF52540">
    <property type="entry name" value="P-loop containing nucleoside triphosphate hydrolases"/>
    <property type="match status" value="2"/>
</dbReference>
<evidence type="ECO:0000313" key="7">
    <source>
        <dbReference type="Proteomes" id="UP000051084"/>
    </source>
</evidence>
<reference evidence="6 7" key="1">
    <citation type="journal article" date="2015" name="Genome Announc.">
        <title>Expanding the biotechnology potential of lactobacilli through comparative genomics of 213 strains and associated genera.</title>
        <authorList>
            <person name="Sun Z."/>
            <person name="Harris H.M."/>
            <person name="McCann A."/>
            <person name="Guo C."/>
            <person name="Argimon S."/>
            <person name="Zhang W."/>
            <person name="Yang X."/>
            <person name="Jeffery I.B."/>
            <person name="Cooney J.C."/>
            <person name="Kagawa T.F."/>
            <person name="Liu W."/>
            <person name="Song Y."/>
            <person name="Salvetti E."/>
            <person name="Wrobel A."/>
            <person name="Rasinkangas P."/>
            <person name="Parkhill J."/>
            <person name="Rea M.C."/>
            <person name="O'Sullivan O."/>
            <person name="Ritari J."/>
            <person name="Douillard F.P."/>
            <person name="Paul Ross R."/>
            <person name="Yang R."/>
            <person name="Briner A.E."/>
            <person name="Felis G.E."/>
            <person name="de Vos W.M."/>
            <person name="Barrangou R."/>
            <person name="Klaenhammer T.R."/>
            <person name="Caufield P.W."/>
            <person name="Cui Y."/>
            <person name="Zhang H."/>
            <person name="O'Toole P.W."/>
        </authorList>
    </citation>
    <scope>NUCLEOTIDE SEQUENCE [LARGE SCALE GENOMIC DNA]</scope>
    <source>
        <strain evidence="6 7">DSM 18793</strain>
    </source>
</reference>
<keyword evidence="7" id="KW-1185">Reference proteome</keyword>
<keyword evidence="6" id="KW-0269">Exonuclease</keyword>
<accession>A0A0R1UZH6</accession>
<dbReference type="GO" id="GO:0004527">
    <property type="term" value="F:exonuclease activity"/>
    <property type="evidence" value="ECO:0007669"/>
    <property type="project" value="UniProtKB-KW"/>
</dbReference>
<dbReference type="STRING" id="417373.GCA_001570685_00026"/>
<comment type="caution">
    <text evidence="6">The sequence shown here is derived from an EMBL/GenBank/DDBJ whole genome shotgun (WGS) entry which is preliminary data.</text>
</comment>
<dbReference type="EMBL" id="AZGC01000005">
    <property type="protein sequence ID" value="KRL96472.1"/>
    <property type="molecule type" value="Genomic_DNA"/>
</dbReference>
<gene>
    <name evidence="6" type="ORF">FC21_GL001221</name>
</gene>
<evidence type="ECO:0000259" key="5">
    <source>
        <dbReference type="Pfam" id="PF13476"/>
    </source>
</evidence>
<feature type="coiled-coil region" evidence="4">
    <location>
        <begin position="180"/>
        <end position="211"/>
    </location>
</feature>
<name>A0A0R1UZH6_9LACO</name>
<evidence type="ECO:0000256" key="1">
    <source>
        <dbReference type="ARBA" id="ARBA00006930"/>
    </source>
</evidence>
<sequence>MRPLKLTLDYFGPYEHETVDFTQFNETPLFLITGTTGSGKTTLFDAMCYALFGKTSNDQRDARLLRSDFAPDAEDTWVSFWFEHQGVEYQVKRRVPRLIPGQKSERPTKVSLIYPLQAPEPTEITKVGEVNQTIEQLLHLQVDQFRQIILLPQGKFREFLASSSKDKTEILRTLFGTQLYQRWADRLNQDLKQLEQQQTEATTKMLTLRRQLAVVDDEQPLTAWQTAVAARITAMQAEQTQRQAKLQTIQALVTKWTQQVQAWEKWQQHHEQLEKISQEIKALRLQEPAMKAQQTTIKLLEWVQQQSSLLTQVQQLTQQITKWETQLRTAKQAAKQSQAELAKLQAKLATYDDLEQTQRQVTLQQAQAAKLAPRWEQLQQVQTKQTQLERQVAQSQQSLTTATTALAQAEASWRQLDDQYVRGQIAQLAQRLAPDSPCPVCGSCDHPHPAVTTAGETISESELKQAQATRDQAKMTQAQAQATLTTQHQQLQEQQRQQEQLTAFLQQELATQSDVAEAYQAFVAKVASDQTKLQQRQAEAEQVKTAVQQATQILTQAQTQQQTLQEQLTQAQAELGTQQATLQQRIASEQPTLTLPELMERATEVVKLPALRQQVQTFQTKLTAATERYDLLTEQTVIKPSEDQEYVQQALMQAQAQQQELYTAVGKVDEVIEHWQSIRNQVAELAQTYAQTDQQHRQLYDLVTVMRGKGTTKLSFERFVLQQFFGEVLQVASQRLLQLTDGRYYFELDQSLGGVESKVGLEVNVFDEHAGKLRSVHTLSGGESFMASLSLALALGEVVQQREGSVKIEALFVDEGFGSLDQTALEQALASLQAINGQRMVGIISHVSELKAQIPDQLVVTAQHGRSTISYRHQS</sequence>
<dbReference type="InterPro" id="IPR027417">
    <property type="entry name" value="P-loop_NTPase"/>
</dbReference>
<dbReference type="AlphaFoldDB" id="A0A0R1UZH6"/>
<evidence type="ECO:0000256" key="3">
    <source>
        <dbReference type="ARBA" id="ARBA00013368"/>
    </source>
</evidence>
<dbReference type="Gene3D" id="3.40.50.300">
    <property type="entry name" value="P-loop containing nucleotide triphosphate hydrolases"/>
    <property type="match status" value="2"/>
</dbReference>
<comment type="subunit">
    <text evidence="2">Heterodimer of SbcC and SbcD.</text>
</comment>
<keyword evidence="4" id="KW-0175">Coiled coil</keyword>
<dbReference type="GO" id="GO:0016887">
    <property type="term" value="F:ATP hydrolysis activity"/>
    <property type="evidence" value="ECO:0007669"/>
    <property type="project" value="InterPro"/>
</dbReference>
<feature type="domain" description="Rad50/SbcC-type AAA" evidence="5">
    <location>
        <begin position="5"/>
        <end position="204"/>
    </location>
</feature>
<dbReference type="Proteomes" id="UP000051084">
    <property type="component" value="Unassembled WGS sequence"/>
</dbReference>
<feature type="coiled-coil region" evidence="4">
    <location>
        <begin position="313"/>
        <end position="354"/>
    </location>
</feature>
<dbReference type="PANTHER" id="PTHR32114">
    <property type="entry name" value="ABC TRANSPORTER ABCH.3"/>
    <property type="match status" value="1"/>
</dbReference>
<comment type="similarity">
    <text evidence="1">Belongs to the SMC family. SbcC subfamily.</text>
</comment>
<proteinExistence type="inferred from homology"/>
<dbReference type="OrthoDB" id="9795626at2"/>
<keyword evidence="6" id="KW-0378">Hydrolase</keyword>
<feature type="coiled-coil region" evidence="4">
    <location>
        <begin position="463"/>
        <end position="508"/>
    </location>
</feature>
<dbReference type="Pfam" id="PF13476">
    <property type="entry name" value="AAA_23"/>
    <property type="match status" value="1"/>
</dbReference>
<evidence type="ECO:0000313" key="6">
    <source>
        <dbReference type="EMBL" id="KRL96472.1"/>
    </source>
</evidence>
<dbReference type="RefSeq" id="WP_056995211.1">
    <property type="nucleotide sequence ID" value="NZ_AZGC01000005.1"/>
</dbReference>
<evidence type="ECO:0000256" key="2">
    <source>
        <dbReference type="ARBA" id="ARBA00011322"/>
    </source>
</evidence>
<dbReference type="PATRIC" id="fig|1423742.4.peg.1267"/>
<dbReference type="GO" id="GO:0006302">
    <property type="term" value="P:double-strand break repair"/>
    <property type="evidence" value="ECO:0007669"/>
    <property type="project" value="InterPro"/>
</dbReference>